<organism evidence="1 2">
    <name type="scientific">Roseibium aggregatum (strain ATCC 25650 / DSM 13394 / JCM 20685 / NBRC 16684 / NCIMB 2208 / IAM 12614 / B1)</name>
    <name type="common">Stappia aggregata</name>
    <dbReference type="NCBI Taxonomy" id="384765"/>
    <lineage>
        <taxon>Bacteria</taxon>
        <taxon>Pseudomonadati</taxon>
        <taxon>Pseudomonadota</taxon>
        <taxon>Alphaproteobacteria</taxon>
        <taxon>Hyphomicrobiales</taxon>
        <taxon>Stappiaceae</taxon>
        <taxon>Roseibium</taxon>
    </lineage>
</organism>
<evidence type="ECO:0000313" key="2">
    <source>
        <dbReference type="Proteomes" id="UP000004848"/>
    </source>
</evidence>
<dbReference type="Proteomes" id="UP000004848">
    <property type="component" value="Unassembled WGS sequence"/>
</dbReference>
<evidence type="ECO:0000313" key="1">
    <source>
        <dbReference type="EMBL" id="EAV45860.1"/>
    </source>
</evidence>
<dbReference type="eggNOG" id="COG3230">
    <property type="taxonomic scope" value="Bacteria"/>
</dbReference>
<gene>
    <name evidence="1" type="ORF">SIAM614_24612</name>
</gene>
<accession>A0NNX9</accession>
<sequence length="121" mass="13433">MQLLQALREATGPLHRRLDDAVSEQPVESPSGYARFLSMHAEILPAVEGWLLFSRDFATVPDSRERLRTDALRRDLSDLKLPIPATRDMSFLNDESSVAGICYVLEGSRLGAAYLCSLLGK</sequence>
<dbReference type="Gene3D" id="1.20.910.10">
    <property type="entry name" value="Heme oxygenase-like"/>
    <property type="match status" value="1"/>
</dbReference>
<dbReference type="SUPFAM" id="SSF48613">
    <property type="entry name" value="Heme oxygenase-like"/>
    <property type="match status" value="1"/>
</dbReference>
<proteinExistence type="predicted"/>
<dbReference type="InterPro" id="IPR016084">
    <property type="entry name" value="Haem_Oase-like_multi-hlx"/>
</dbReference>
<reference evidence="1 2" key="1">
    <citation type="submission" date="2006-05" db="EMBL/GenBank/DDBJ databases">
        <authorList>
            <person name="King G."/>
            <person name="Ferriera S."/>
            <person name="Johnson J."/>
            <person name="Kravitz S."/>
            <person name="Beeson K."/>
            <person name="Sutton G."/>
            <person name="Rogers Y.-H."/>
            <person name="Friedman R."/>
            <person name="Frazier M."/>
            <person name="Venter J.C."/>
        </authorList>
    </citation>
    <scope>NUCLEOTIDE SEQUENCE [LARGE SCALE GENOMIC DNA]</scope>
    <source>
        <strain evidence="2">ATCC 25650 / DSM 13394 / JCM 20685 / NBRC 16684 / NCIMB 2208 / IAM 12614 / B1</strain>
    </source>
</reference>
<dbReference type="CDD" id="cd19166">
    <property type="entry name" value="HemeO-bac"/>
    <property type="match status" value="1"/>
</dbReference>
<comment type="caution">
    <text evidence="1">The sequence shown here is derived from an EMBL/GenBank/DDBJ whole genome shotgun (WGS) entry which is preliminary data.</text>
</comment>
<name>A0NNX9_ROSAI</name>
<protein>
    <recommendedName>
        <fullName evidence="3">Heme oxygenase</fullName>
    </recommendedName>
</protein>
<evidence type="ECO:0008006" key="3">
    <source>
        <dbReference type="Google" id="ProtNLM"/>
    </source>
</evidence>
<dbReference type="EMBL" id="AAUW01000002">
    <property type="protein sequence ID" value="EAV45860.1"/>
    <property type="molecule type" value="Genomic_DNA"/>
</dbReference>
<dbReference type="AlphaFoldDB" id="A0NNX9"/>